<proteinExistence type="predicted"/>
<reference evidence="1" key="1">
    <citation type="submission" date="2018-05" db="EMBL/GenBank/DDBJ databases">
        <authorList>
            <person name="Lanie J.A."/>
            <person name="Ng W.-L."/>
            <person name="Kazmierczak K.M."/>
            <person name="Andrzejewski T.M."/>
            <person name="Davidsen T.M."/>
            <person name="Wayne K.J."/>
            <person name="Tettelin H."/>
            <person name="Glass J.I."/>
            <person name="Rusch D."/>
            <person name="Podicherti R."/>
            <person name="Tsui H.-C.T."/>
            <person name="Winkler M.E."/>
        </authorList>
    </citation>
    <scope>NUCLEOTIDE SEQUENCE</scope>
</reference>
<evidence type="ECO:0000313" key="1">
    <source>
        <dbReference type="EMBL" id="SVD27594.1"/>
    </source>
</evidence>
<organism evidence="1">
    <name type="scientific">marine metagenome</name>
    <dbReference type="NCBI Taxonomy" id="408172"/>
    <lineage>
        <taxon>unclassified sequences</taxon>
        <taxon>metagenomes</taxon>
        <taxon>ecological metagenomes</taxon>
    </lineage>
</organism>
<accession>A0A382TZV3</accession>
<gene>
    <name evidence="1" type="ORF">METZ01_LOCUS380448</name>
</gene>
<name>A0A382TZV3_9ZZZZ</name>
<sequence length="31" mass="3489">MAAFGVFQAQFWKRTTDLSAAFAKSVTSRKH</sequence>
<dbReference type="EMBL" id="UINC01140446">
    <property type="protein sequence ID" value="SVD27594.1"/>
    <property type="molecule type" value="Genomic_DNA"/>
</dbReference>
<protein>
    <submittedName>
        <fullName evidence="1">Uncharacterized protein</fullName>
    </submittedName>
</protein>
<dbReference type="AlphaFoldDB" id="A0A382TZV3"/>